<feature type="domain" description="F-box" evidence="2">
    <location>
        <begin position="26"/>
        <end position="71"/>
    </location>
</feature>
<dbReference type="SUPFAM" id="SSF50965">
    <property type="entry name" value="Galactose oxidase, central domain"/>
    <property type="match status" value="1"/>
</dbReference>
<evidence type="ECO:0000256" key="1">
    <source>
        <dbReference type="ARBA" id="ARBA00022737"/>
    </source>
</evidence>
<dbReference type="SMART" id="SM00256">
    <property type="entry name" value="FBOX"/>
    <property type="match status" value="1"/>
</dbReference>
<dbReference type="Proteomes" id="UP001085076">
    <property type="component" value="Miscellaneous, Linkage group lg01"/>
</dbReference>
<protein>
    <recommendedName>
        <fullName evidence="2">F-box domain-containing protein</fullName>
    </recommendedName>
</protein>
<evidence type="ECO:0000313" key="4">
    <source>
        <dbReference type="Proteomes" id="UP001085076"/>
    </source>
</evidence>
<dbReference type="InterPro" id="IPR036047">
    <property type="entry name" value="F-box-like_dom_sf"/>
</dbReference>
<dbReference type="InterPro" id="IPR011043">
    <property type="entry name" value="Gal_Oxase/kelch_b-propeller"/>
</dbReference>
<dbReference type="Gene3D" id="1.20.1280.50">
    <property type="match status" value="1"/>
</dbReference>
<dbReference type="PANTHER" id="PTHR31672">
    <property type="entry name" value="BNACNNG10540D PROTEIN"/>
    <property type="match status" value="1"/>
</dbReference>
<accession>A0A9D5DBB6</accession>
<dbReference type="SUPFAM" id="SSF81383">
    <property type="entry name" value="F-box domain"/>
    <property type="match status" value="1"/>
</dbReference>
<dbReference type="Pfam" id="PF03478">
    <property type="entry name" value="Beta-prop_KIB1-4"/>
    <property type="match status" value="1"/>
</dbReference>
<dbReference type="InterPro" id="IPR005174">
    <property type="entry name" value="KIB1-4_b-propeller"/>
</dbReference>
<evidence type="ECO:0000313" key="3">
    <source>
        <dbReference type="EMBL" id="KAJ0987462.1"/>
    </source>
</evidence>
<organism evidence="3 4">
    <name type="scientific">Dioscorea zingiberensis</name>
    <dbReference type="NCBI Taxonomy" id="325984"/>
    <lineage>
        <taxon>Eukaryota</taxon>
        <taxon>Viridiplantae</taxon>
        <taxon>Streptophyta</taxon>
        <taxon>Embryophyta</taxon>
        <taxon>Tracheophyta</taxon>
        <taxon>Spermatophyta</taxon>
        <taxon>Magnoliopsida</taxon>
        <taxon>Liliopsida</taxon>
        <taxon>Dioscoreales</taxon>
        <taxon>Dioscoreaceae</taxon>
        <taxon>Dioscorea</taxon>
    </lineage>
</organism>
<dbReference type="EMBL" id="JAGGNH010000001">
    <property type="protein sequence ID" value="KAJ0987462.1"/>
    <property type="molecule type" value="Genomic_DNA"/>
</dbReference>
<reference evidence="3" key="2">
    <citation type="journal article" date="2022" name="Hortic Res">
        <title>The genome of Dioscorea zingiberensis sheds light on the biosynthesis, origin and evolution of the medicinally important diosgenin saponins.</title>
        <authorList>
            <person name="Li Y."/>
            <person name="Tan C."/>
            <person name="Li Z."/>
            <person name="Guo J."/>
            <person name="Li S."/>
            <person name="Chen X."/>
            <person name="Wang C."/>
            <person name="Dai X."/>
            <person name="Yang H."/>
            <person name="Song W."/>
            <person name="Hou L."/>
            <person name="Xu J."/>
            <person name="Tong Z."/>
            <person name="Xu A."/>
            <person name="Yuan X."/>
            <person name="Wang W."/>
            <person name="Yang Q."/>
            <person name="Chen L."/>
            <person name="Sun Z."/>
            <person name="Wang K."/>
            <person name="Pan B."/>
            <person name="Chen J."/>
            <person name="Bao Y."/>
            <person name="Liu F."/>
            <person name="Qi X."/>
            <person name="Gang D.R."/>
            <person name="Wen J."/>
            <person name="Li J."/>
        </authorList>
    </citation>
    <scope>NUCLEOTIDE SEQUENCE</scope>
    <source>
        <strain evidence="3">Dzin_1.0</strain>
    </source>
</reference>
<proteinExistence type="predicted"/>
<dbReference type="AlphaFoldDB" id="A0A9D5DBB6"/>
<dbReference type="FunFam" id="1.20.1280.50:FF:000008">
    <property type="entry name" value="F-box only protein 6"/>
    <property type="match status" value="1"/>
</dbReference>
<dbReference type="CDD" id="cd22157">
    <property type="entry name" value="F-box_AtFBW1-like"/>
    <property type="match status" value="1"/>
</dbReference>
<keyword evidence="4" id="KW-1185">Reference proteome</keyword>
<comment type="caution">
    <text evidence="3">The sequence shown here is derived from an EMBL/GenBank/DDBJ whole genome shotgun (WGS) entry which is preliminary data.</text>
</comment>
<dbReference type="InterPro" id="IPR001810">
    <property type="entry name" value="F-box_dom"/>
</dbReference>
<dbReference type="Pfam" id="PF00646">
    <property type="entry name" value="F-box"/>
    <property type="match status" value="1"/>
</dbReference>
<sequence>MELDLDLITGKNRKRKATEEAQVLPVFSLNELNEDLLERILAWLPTSSFFRLRSVCKRWSSIATSTTFQLACSQIPFRDPWFLMVDQELNQSVVFDATEWKWRNISHPYLMQDNLYPKSIPVASCGGLVCFRTISGNFIVSNPVTSVCRELPPATLSGGSQTLHAIAMNSSPKDQSYRVVLVFGELSKLAAKVFDASKGLWEDEVMLARKAGNSSETEFTSDEPLYFLSKSGDVVATNMQRSPSKQYSSVLINEDGEVVYFLSHTGTVVACNLADKTFIELPRLLPVYSEYSIDLVECQGEMSVVILSEFLESASLRVWRFSKEDRSWQQVAVMPPRMSHEFYGKKADVNCVSSADKIFICINSSEFSRHVICDIAANEWVELPQCHVNGQTREFMSALSFEPRVEASLCCIQGFRKALAIEGPPLRTNILLEAKFELHFSKNFYTNSV</sequence>
<keyword evidence="1" id="KW-0677">Repeat</keyword>
<gene>
    <name evidence="3" type="ORF">J5N97_005818</name>
</gene>
<reference evidence="3" key="1">
    <citation type="submission" date="2021-03" db="EMBL/GenBank/DDBJ databases">
        <authorList>
            <person name="Li Z."/>
            <person name="Yang C."/>
        </authorList>
    </citation>
    <scope>NUCLEOTIDE SEQUENCE</scope>
    <source>
        <strain evidence="3">Dzin_1.0</strain>
        <tissue evidence="3">Leaf</tissue>
    </source>
</reference>
<evidence type="ECO:0000259" key="2">
    <source>
        <dbReference type="PROSITE" id="PS50181"/>
    </source>
</evidence>
<dbReference type="InterPro" id="IPR050796">
    <property type="entry name" value="SCF_F-box_component"/>
</dbReference>
<dbReference type="PANTHER" id="PTHR31672:SF7">
    <property type="entry name" value="F-BOX DOMAIN-CONTAINING PROTEIN"/>
    <property type="match status" value="1"/>
</dbReference>
<dbReference type="PROSITE" id="PS50181">
    <property type="entry name" value="FBOX"/>
    <property type="match status" value="1"/>
</dbReference>
<dbReference type="OrthoDB" id="2095648at2759"/>
<name>A0A9D5DBB6_9LILI</name>